<evidence type="ECO:0000313" key="1">
    <source>
        <dbReference type="EMBL" id="MCF2533986.1"/>
    </source>
</evidence>
<dbReference type="Proteomes" id="UP001165378">
    <property type="component" value="Unassembled WGS sequence"/>
</dbReference>
<organism evidence="1 2">
    <name type="scientific">Yinghuangia soli</name>
    <dbReference type="NCBI Taxonomy" id="2908204"/>
    <lineage>
        <taxon>Bacteria</taxon>
        <taxon>Bacillati</taxon>
        <taxon>Actinomycetota</taxon>
        <taxon>Actinomycetes</taxon>
        <taxon>Kitasatosporales</taxon>
        <taxon>Streptomycetaceae</taxon>
        <taxon>Yinghuangia</taxon>
    </lineage>
</organism>
<accession>A0AA41U5F6</accession>
<gene>
    <name evidence="1" type="ORF">LZ495_43140</name>
</gene>
<dbReference type="RefSeq" id="WP_235058779.1">
    <property type="nucleotide sequence ID" value="NZ_JAKFHA010000071.1"/>
</dbReference>
<proteinExistence type="predicted"/>
<sequence length="557" mass="59523">MKEAVFASVADPEDPKWFERRALGQNLAKGMANRHSVPEGHPFPDLVMVAAAEGSRDVPFPAALDMCIEVARRFGPPELWKLAEADLGHDVLPGLLREAADAADPIAFLRAHRVQNAWTDTQTLATVITARSAFGWNPAAETPPLDWSLVRAEHERLPFGGHSLSWFTSWADCPADLSREAFREDLISAVRSAARLELAVLQQPEVVAAFEGFAVAVDWGLHEGHFAVALSRGIREGHFTPEAALAAAIPARLVLSDLPEDEPATRDALARLAARVGPDPASWVALYSLLDTFPGPAAELPAAASQVPGPLPWPHTESAAFPAARPKGARAAFTALLVHAPGDVILAVATCLDGLAVQHLVHSATLPAGTRDALERARFPTATTDDESGLIRLLSDGTRHSTGVLADYVERFGTLPWEALAQAVEDDLLSDAVALGPLFKDRAHTSRFIRAAGARTPDISRNIQMIDAVHAMCTVEEILSAARPPARWLPFIVAPPVGWAGPKLIAEPCTAARALTARYLGDDVEAWNIAVRMFDTFTGTIPELLALSAATASAPSP</sequence>
<comment type="caution">
    <text evidence="1">The sequence shown here is derived from an EMBL/GenBank/DDBJ whole genome shotgun (WGS) entry which is preliminary data.</text>
</comment>
<evidence type="ECO:0000313" key="2">
    <source>
        <dbReference type="Proteomes" id="UP001165378"/>
    </source>
</evidence>
<reference evidence="1" key="1">
    <citation type="submission" date="2022-01" db="EMBL/GenBank/DDBJ databases">
        <title>Genome-Based Taxonomic Classification of the Phylum Actinobacteria.</title>
        <authorList>
            <person name="Gao Y."/>
        </authorList>
    </citation>
    <scope>NUCLEOTIDE SEQUENCE</scope>
    <source>
        <strain evidence="1">KLBMP 8922</strain>
    </source>
</reference>
<dbReference type="EMBL" id="JAKFHA010000071">
    <property type="protein sequence ID" value="MCF2533986.1"/>
    <property type="molecule type" value="Genomic_DNA"/>
</dbReference>
<dbReference type="AlphaFoldDB" id="A0AA41U5F6"/>
<keyword evidence="2" id="KW-1185">Reference proteome</keyword>
<name>A0AA41U5F6_9ACTN</name>
<protein>
    <submittedName>
        <fullName evidence="1">Uncharacterized protein</fullName>
    </submittedName>
</protein>